<feature type="transmembrane region" description="Helical" evidence="6">
    <location>
        <begin position="12"/>
        <end position="32"/>
    </location>
</feature>
<feature type="transmembrane region" description="Helical" evidence="6">
    <location>
        <begin position="291"/>
        <end position="310"/>
    </location>
</feature>
<evidence type="ECO:0000256" key="6">
    <source>
        <dbReference type="SAM" id="Phobius"/>
    </source>
</evidence>
<dbReference type="Gene3D" id="1.20.1250.20">
    <property type="entry name" value="MFS general substrate transporter like domains"/>
    <property type="match status" value="2"/>
</dbReference>
<evidence type="ECO:0000313" key="9">
    <source>
        <dbReference type="EMBL" id="HGS21381.1"/>
    </source>
</evidence>
<dbReference type="Pfam" id="PF07690">
    <property type="entry name" value="MFS_1"/>
    <property type="match status" value="1"/>
</dbReference>
<dbReference type="GO" id="GO:0016747">
    <property type="term" value="F:acyltransferase activity, transferring groups other than amino-acyl groups"/>
    <property type="evidence" value="ECO:0007669"/>
    <property type="project" value="InterPro"/>
</dbReference>
<dbReference type="GO" id="GO:0005886">
    <property type="term" value="C:plasma membrane"/>
    <property type="evidence" value="ECO:0007669"/>
    <property type="project" value="UniProtKB-SubCell"/>
</dbReference>
<dbReference type="InterPro" id="IPR000182">
    <property type="entry name" value="GNAT_dom"/>
</dbReference>
<feature type="transmembrane region" description="Helical" evidence="6">
    <location>
        <begin position="373"/>
        <end position="396"/>
    </location>
</feature>
<dbReference type="PANTHER" id="PTHR23506">
    <property type="entry name" value="GH10249P"/>
    <property type="match status" value="1"/>
</dbReference>
<comment type="caution">
    <text evidence="9">The sequence shown here is derived from an EMBL/GenBank/DDBJ whole genome shotgun (WGS) entry which is preliminary data.</text>
</comment>
<evidence type="ECO:0000256" key="5">
    <source>
        <dbReference type="ARBA" id="ARBA00023136"/>
    </source>
</evidence>
<evidence type="ECO:0000256" key="2">
    <source>
        <dbReference type="ARBA" id="ARBA00022448"/>
    </source>
</evidence>
<dbReference type="AlphaFoldDB" id="A0A7C4PFW4"/>
<evidence type="ECO:0000259" key="7">
    <source>
        <dbReference type="PROSITE" id="PS50850"/>
    </source>
</evidence>
<dbReference type="InterPro" id="IPR016181">
    <property type="entry name" value="Acyl_CoA_acyltransferase"/>
</dbReference>
<dbReference type="PROSITE" id="PS50850">
    <property type="entry name" value="MFS"/>
    <property type="match status" value="1"/>
</dbReference>
<keyword evidence="5 6" id="KW-0472">Membrane</keyword>
<feature type="transmembrane region" description="Helical" evidence="6">
    <location>
        <begin position="166"/>
        <end position="186"/>
    </location>
</feature>
<dbReference type="CDD" id="cd17325">
    <property type="entry name" value="MFS_MdtG_SLC18_like"/>
    <property type="match status" value="1"/>
</dbReference>
<organism evidence="9">
    <name type="scientific">Anaerolinea thermolimosa</name>
    <dbReference type="NCBI Taxonomy" id="229919"/>
    <lineage>
        <taxon>Bacteria</taxon>
        <taxon>Bacillati</taxon>
        <taxon>Chloroflexota</taxon>
        <taxon>Anaerolineae</taxon>
        <taxon>Anaerolineales</taxon>
        <taxon>Anaerolineaceae</taxon>
        <taxon>Anaerolinea</taxon>
    </lineage>
</organism>
<dbReference type="InterPro" id="IPR011701">
    <property type="entry name" value="MFS"/>
</dbReference>
<feature type="transmembrane region" description="Helical" evidence="6">
    <location>
        <begin position="143"/>
        <end position="159"/>
    </location>
</feature>
<accession>A0A7C4PFW4</accession>
<feature type="transmembrane region" description="Helical" evidence="6">
    <location>
        <begin position="219"/>
        <end position="242"/>
    </location>
</feature>
<proteinExistence type="predicted"/>
<comment type="subcellular location">
    <subcellularLocation>
        <location evidence="1">Cell membrane</location>
        <topology evidence="1">Multi-pass membrane protein</topology>
    </subcellularLocation>
</comment>
<evidence type="ECO:0000256" key="1">
    <source>
        <dbReference type="ARBA" id="ARBA00004651"/>
    </source>
</evidence>
<keyword evidence="2" id="KW-0813">Transport</keyword>
<dbReference type="InterPro" id="IPR050930">
    <property type="entry name" value="MFS_Vesicular_Transporter"/>
</dbReference>
<keyword evidence="3 6" id="KW-0812">Transmembrane</keyword>
<protein>
    <submittedName>
        <fullName evidence="9">MFS transporter</fullName>
    </submittedName>
</protein>
<evidence type="ECO:0000256" key="3">
    <source>
        <dbReference type="ARBA" id="ARBA00022692"/>
    </source>
</evidence>
<evidence type="ECO:0000256" key="4">
    <source>
        <dbReference type="ARBA" id="ARBA00022989"/>
    </source>
</evidence>
<feature type="transmembrane region" description="Helical" evidence="6">
    <location>
        <begin position="76"/>
        <end position="98"/>
    </location>
</feature>
<keyword evidence="4 6" id="KW-1133">Transmembrane helix</keyword>
<dbReference type="GO" id="GO:0022857">
    <property type="term" value="F:transmembrane transporter activity"/>
    <property type="evidence" value="ECO:0007669"/>
    <property type="project" value="InterPro"/>
</dbReference>
<dbReference type="Pfam" id="PF00583">
    <property type="entry name" value="Acetyltransf_1"/>
    <property type="match status" value="1"/>
</dbReference>
<feature type="transmembrane region" description="Helical" evidence="6">
    <location>
        <begin position="105"/>
        <end position="123"/>
    </location>
</feature>
<feature type="transmembrane region" description="Helical" evidence="6">
    <location>
        <begin position="39"/>
        <end position="56"/>
    </location>
</feature>
<feature type="domain" description="N-acetyltransferase" evidence="8">
    <location>
        <begin position="404"/>
        <end position="561"/>
    </location>
</feature>
<feature type="transmembrane region" description="Helical" evidence="6">
    <location>
        <begin position="317"/>
        <end position="339"/>
    </location>
</feature>
<dbReference type="SUPFAM" id="SSF103473">
    <property type="entry name" value="MFS general substrate transporter"/>
    <property type="match status" value="1"/>
</dbReference>
<dbReference type="CDD" id="cd04301">
    <property type="entry name" value="NAT_SF"/>
    <property type="match status" value="1"/>
</dbReference>
<gene>
    <name evidence="9" type="ORF">ENT37_05890</name>
</gene>
<reference evidence="9" key="1">
    <citation type="journal article" date="2020" name="mSystems">
        <title>Genome- and Community-Level Interaction Insights into Carbon Utilization and Element Cycling Functions of Hydrothermarchaeota in Hydrothermal Sediment.</title>
        <authorList>
            <person name="Zhou Z."/>
            <person name="Liu Y."/>
            <person name="Xu W."/>
            <person name="Pan J."/>
            <person name="Luo Z.H."/>
            <person name="Li M."/>
        </authorList>
    </citation>
    <scope>NUCLEOTIDE SEQUENCE [LARGE SCALE GENOMIC DNA]</scope>
    <source>
        <strain evidence="9">SpSt-573</strain>
    </source>
</reference>
<dbReference type="InterPro" id="IPR036259">
    <property type="entry name" value="MFS_trans_sf"/>
</dbReference>
<dbReference type="PROSITE" id="PS51186">
    <property type="entry name" value="GNAT"/>
    <property type="match status" value="1"/>
</dbReference>
<dbReference type="InterPro" id="IPR020846">
    <property type="entry name" value="MFS_dom"/>
</dbReference>
<feature type="transmembrane region" description="Helical" evidence="6">
    <location>
        <begin position="249"/>
        <end position="271"/>
    </location>
</feature>
<dbReference type="Gene3D" id="3.40.630.30">
    <property type="match status" value="1"/>
</dbReference>
<dbReference type="SUPFAM" id="SSF55729">
    <property type="entry name" value="Acyl-CoA N-acyltransferases (Nat)"/>
    <property type="match status" value="1"/>
</dbReference>
<feature type="domain" description="Major facilitator superfamily (MFS) profile" evidence="7">
    <location>
        <begin position="10"/>
        <end position="402"/>
    </location>
</feature>
<dbReference type="EMBL" id="DSYK01000297">
    <property type="protein sequence ID" value="HGS21381.1"/>
    <property type="molecule type" value="Genomic_DNA"/>
</dbReference>
<name>A0A7C4PFW4_9CHLR</name>
<dbReference type="PANTHER" id="PTHR23506:SF23">
    <property type="entry name" value="GH10249P"/>
    <property type="match status" value="1"/>
</dbReference>
<sequence length="567" mass="59908">MSLHRAPCTILLPVGLGMALSLFGDLTLFAVLVTRLDELGLTFAQAGLLLSVHRLIRIPLNPITGWVYDHLGRRLPFLSGLALGVVSTVACGLAHGFWSFFLARLVWGIAWALINVGGLAIALDLADGTGGGRGHLTGLYNTWMWAGYGLGPVVGSFLADRFGFQSSMLICAGLSGAGLLVAGLFLPETRPTASVSAEKTPRPVSPSLLSPTLPLHRGMFLYGLNQLVVDGVILSTTTLLVSQRIGDRFGFFGFMVGAGSVGGILLAGRSALAALLSPLIGRLTDGQPGRLPALSGGLFAGFLSALLLIFAPSIFSILLGVLLSALCATVLLVVIPAMVGDDTPAALRARITGQLVTAGDIGSTLGPFAALSLAPLLGLPWVYGGCAALYGLGLLLSRPPRRKLYLLPMNESHLPRLLQLYRQCEDFLSLGLNPHASPEMVLADLALSRKNGGVFYGIFLEKQLAGVLDLVASGFQGDARRAYLELLMIAPGFRGRGLGKELLAMVESKLQSANITTLEADVQVNNPLALRFWQREGFLPIGQPQLQEDGTTTIHLVKFLIEAAPPV</sequence>
<evidence type="ECO:0000259" key="8">
    <source>
        <dbReference type="PROSITE" id="PS51186"/>
    </source>
</evidence>